<comment type="caution">
    <text evidence="3">The sequence shown here is derived from an EMBL/GenBank/DDBJ whole genome shotgun (WGS) entry which is preliminary data.</text>
</comment>
<proteinExistence type="predicted"/>
<evidence type="ECO:0000256" key="1">
    <source>
        <dbReference type="SAM" id="Phobius"/>
    </source>
</evidence>
<dbReference type="SUPFAM" id="SSF52833">
    <property type="entry name" value="Thioredoxin-like"/>
    <property type="match status" value="1"/>
</dbReference>
<dbReference type="PANTHER" id="PTHR42852">
    <property type="entry name" value="THIOL:DISULFIDE INTERCHANGE PROTEIN DSBE"/>
    <property type="match status" value="1"/>
</dbReference>
<organism evidence="3 4">
    <name type="scientific">Pedobacter agri</name>
    <dbReference type="NCBI Taxonomy" id="454586"/>
    <lineage>
        <taxon>Bacteria</taxon>
        <taxon>Pseudomonadati</taxon>
        <taxon>Bacteroidota</taxon>
        <taxon>Sphingobacteriia</taxon>
        <taxon>Sphingobacteriales</taxon>
        <taxon>Sphingobacteriaceae</taxon>
        <taxon>Pedobacter</taxon>
    </lineage>
</organism>
<dbReference type="EMBL" id="JAPJUH010000008">
    <property type="protein sequence ID" value="MCX3267479.1"/>
    <property type="molecule type" value="Genomic_DNA"/>
</dbReference>
<dbReference type="AlphaFoldDB" id="A0A9X3IBV1"/>
<keyword evidence="1" id="KW-0472">Membrane</keyword>
<feature type="domain" description="Thioredoxin" evidence="2">
    <location>
        <begin position="57"/>
        <end position="219"/>
    </location>
</feature>
<evidence type="ECO:0000259" key="2">
    <source>
        <dbReference type="PROSITE" id="PS51352"/>
    </source>
</evidence>
<dbReference type="InterPro" id="IPR036249">
    <property type="entry name" value="Thioredoxin-like_sf"/>
</dbReference>
<dbReference type="InterPro" id="IPR013740">
    <property type="entry name" value="Redoxin"/>
</dbReference>
<dbReference type="PANTHER" id="PTHR42852:SF13">
    <property type="entry name" value="PROTEIN DIPZ"/>
    <property type="match status" value="1"/>
</dbReference>
<gene>
    <name evidence="3" type="ORF">OQZ29_22150</name>
</gene>
<keyword evidence="1" id="KW-0812">Transmembrane</keyword>
<reference evidence="3" key="1">
    <citation type="submission" date="2022-11" db="EMBL/GenBank/DDBJ databases">
        <authorList>
            <person name="Graham C."/>
            <person name="Newman J.D."/>
        </authorList>
    </citation>
    <scope>NUCLEOTIDE SEQUENCE</scope>
    <source>
        <strain evidence="3">DSM 19486</strain>
    </source>
</reference>
<dbReference type="InterPro" id="IPR013766">
    <property type="entry name" value="Thioredoxin_domain"/>
</dbReference>
<sequence length="501" mass="55309">MKKLTIPVVVGRLCPGFYDGVLMIFTFFLMVLAFSANRVSAQERRPADELGVGQMLPDDLWDVPFSSLRVRGTGVVGGDGSVVDGSVVGGSGFEPSVFRLRELKGRLIILDFWATWCGGCIAGFPKAKKLQERFGDKVSFVLVNNEDPVKAERLLSRRLAENGEVFRYVNSDTLLNRLFFKRLIPHYVWIDGGGKVMAVTGGDELTEENIAGTLSGSEGVTGIRNVLDIDRKLPLFSSPALPGLGLMKYSLLTKGKVSGLPSGFLWRKDKVTGRNSGMAITNLPFWYIYKKLFVEFLIKQKDFHGSDRLVYEGRDMHLLQDTFFNYEFSVSGPLIPRLDSMMLADLNTFSPFRFALEKRRVRSLSLVVVDSLKLPRAKLGMKVMVSGVAGDFGGAAEGRVGGIGAADGGAKRRKVRFEKVRLRELVYLLKEKGLISDTVVDGTFSDVVVSLELWGAGPMGDAGDWLLSGLNRQLSRFGMRLTEGYSVLNYGVIRDQVVNLN</sequence>
<evidence type="ECO:0000313" key="3">
    <source>
        <dbReference type="EMBL" id="MCX3267479.1"/>
    </source>
</evidence>
<dbReference type="GO" id="GO:0016491">
    <property type="term" value="F:oxidoreductase activity"/>
    <property type="evidence" value="ECO:0007669"/>
    <property type="project" value="InterPro"/>
</dbReference>
<keyword evidence="1" id="KW-1133">Transmembrane helix</keyword>
<accession>A0A9X3IBV1</accession>
<evidence type="ECO:0000313" key="4">
    <source>
        <dbReference type="Proteomes" id="UP001142592"/>
    </source>
</evidence>
<protein>
    <submittedName>
        <fullName evidence="3">TlpA disulfide reductase family protein</fullName>
    </submittedName>
</protein>
<keyword evidence="4" id="KW-1185">Reference proteome</keyword>
<feature type="transmembrane region" description="Helical" evidence="1">
    <location>
        <begin position="17"/>
        <end position="36"/>
    </location>
</feature>
<dbReference type="Proteomes" id="UP001142592">
    <property type="component" value="Unassembled WGS sequence"/>
</dbReference>
<name>A0A9X3IBV1_9SPHI</name>
<dbReference type="Gene3D" id="3.40.30.10">
    <property type="entry name" value="Glutaredoxin"/>
    <property type="match status" value="1"/>
</dbReference>
<dbReference type="CDD" id="cd02966">
    <property type="entry name" value="TlpA_like_family"/>
    <property type="match status" value="1"/>
</dbReference>
<dbReference type="RefSeq" id="WP_116170603.1">
    <property type="nucleotide sequence ID" value="NZ_JAPJUH010000008.1"/>
</dbReference>
<dbReference type="InterPro" id="IPR050553">
    <property type="entry name" value="Thioredoxin_ResA/DsbE_sf"/>
</dbReference>
<dbReference type="PROSITE" id="PS51352">
    <property type="entry name" value="THIOREDOXIN_2"/>
    <property type="match status" value="1"/>
</dbReference>
<dbReference type="Pfam" id="PF08534">
    <property type="entry name" value="Redoxin"/>
    <property type="match status" value="1"/>
</dbReference>